<organism evidence="1 2">
    <name type="scientific">Thalassiosira oceanica</name>
    <name type="common">Marine diatom</name>
    <dbReference type="NCBI Taxonomy" id="159749"/>
    <lineage>
        <taxon>Eukaryota</taxon>
        <taxon>Sar</taxon>
        <taxon>Stramenopiles</taxon>
        <taxon>Ochrophyta</taxon>
        <taxon>Bacillariophyta</taxon>
        <taxon>Coscinodiscophyceae</taxon>
        <taxon>Thalassiosirophycidae</taxon>
        <taxon>Thalassiosirales</taxon>
        <taxon>Thalassiosiraceae</taxon>
        <taxon>Thalassiosira</taxon>
    </lineage>
</organism>
<accession>K0RK81</accession>
<keyword evidence="2" id="KW-1185">Reference proteome</keyword>
<evidence type="ECO:0000313" key="2">
    <source>
        <dbReference type="Proteomes" id="UP000266841"/>
    </source>
</evidence>
<evidence type="ECO:0000313" key="1">
    <source>
        <dbReference type="EMBL" id="EJK53615.1"/>
    </source>
</evidence>
<feature type="non-terminal residue" evidence="1">
    <location>
        <position position="119"/>
    </location>
</feature>
<dbReference type="Proteomes" id="UP000266841">
    <property type="component" value="Unassembled WGS sequence"/>
</dbReference>
<gene>
    <name evidence="1" type="ORF">THAOC_26914</name>
</gene>
<sequence length="119" mass="13625">MEGDRSYTPRRRDVVPVCEERRVPAQAAGRQAPAVAALGAFFSNAADVLAPALRNKYANDFYKVGVAFERRSVPPNKTRLFLQWPDRDITTQLDFLKEMRQTDHPVWVVNHASIWAKRE</sequence>
<reference evidence="1 2" key="1">
    <citation type="journal article" date="2012" name="Genome Biol.">
        <title>Genome and low-iron response of an oceanic diatom adapted to chronic iron limitation.</title>
        <authorList>
            <person name="Lommer M."/>
            <person name="Specht M."/>
            <person name="Roy A.S."/>
            <person name="Kraemer L."/>
            <person name="Andreson R."/>
            <person name="Gutowska M.A."/>
            <person name="Wolf J."/>
            <person name="Bergner S.V."/>
            <person name="Schilhabel M.B."/>
            <person name="Klostermeier U.C."/>
            <person name="Beiko R.G."/>
            <person name="Rosenstiel P."/>
            <person name="Hippler M."/>
            <person name="Laroche J."/>
        </authorList>
    </citation>
    <scope>NUCLEOTIDE SEQUENCE [LARGE SCALE GENOMIC DNA]</scope>
    <source>
        <strain evidence="1 2">CCMP1005</strain>
    </source>
</reference>
<protein>
    <submittedName>
        <fullName evidence="1">Uncharacterized protein</fullName>
    </submittedName>
</protein>
<proteinExistence type="predicted"/>
<dbReference type="AlphaFoldDB" id="K0RK81"/>
<comment type="caution">
    <text evidence="1">The sequence shown here is derived from an EMBL/GenBank/DDBJ whole genome shotgun (WGS) entry which is preliminary data.</text>
</comment>
<dbReference type="EMBL" id="AGNL01037428">
    <property type="protein sequence ID" value="EJK53615.1"/>
    <property type="molecule type" value="Genomic_DNA"/>
</dbReference>
<name>K0RK81_THAOC</name>